<dbReference type="InterPro" id="IPR011008">
    <property type="entry name" value="Dimeric_a/b-barrel"/>
</dbReference>
<keyword evidence="3" id="KW-1185">Reference proteome</keyword>
<evidence type="ECO:0000313" key="2">
    <source>
        <dbReference type="EMBL" id="MDN4074977.1"/>
    </source>
</evidence>
<accession>A0ABT8EAU0</accession>
<comment type="caution">
    <text evidence="2">The sequence shown here is derived from an EMBL/GenBank/DDBJ whole genome shotgun (WGS) entry which is preliminary data.</text>
</comment>
<dbReference type="Gene3D" id="3.30.70.100">
    <property type="match status" value="1"/>
</dbReference>
<evidence type="ECO:0000259" key="1">
    <source>
        <dbReference type="PROSITE" id="PS51725"/>
    </source>
</evidence>
<dbReference type="EC" id="1.14.-.-" evidence="2"/>
<sequence length="101" mass="12028">MILEAVMLQVKQGMEEEYEEAFRQASTIISSMKGYISHELQRCIEVNGKYLLLVKWETLEDHTVGFRQSSEYQEWKHQLHDFYDPFPTVEHFENVPLEEMG</sequence>
<dbReference type="PANTHER" id="PTHR34474">
    <property type="entry name" value="SIGNAL TRANSDUCTION PROTEIN TRAP"/>
    <property type="match status" value="1"/>
</dbReference>
<dbReference type="EMBL" id="JAUHLN010000004">
    <property type="protein sequence ID" value="MDN4074977.1"/>
    <property type="molecule type" value="Genomic_DNA"/>
</dbReference>
<reference evidence="2" key="1">
    <citation type="submission" date="2023-06" db="EMBL/GenBank/DDBJ databases">
        <title>Draft Genome Sequences of Representative Paenibacillus Polymyxa, Bacillus cereus, Fictibacillus sp., and Brevibacillus agri Strains Isolated from Amazonian Dark Earth.</title>
        <authorList>
            <person name="Pellegrinetti T.A."/>
            <person name="Cunha I.C.M."/>
            <person name="Chaves M.G."/>
            <person name="Freitas A.S."/>
            <person name="Silva A.V.R."/>
            <person name="Tsai S.M."/>
            <person name="Mendes L.W."/>
        </authorList>
    </citation>
    <scope>NUCLEOTIDE SEQUENCE</scope>
    <source>
        <strain evidence="2">CENA-BCM004</strain>
    </source>
</reference>
<keyword evidence="2" id="KW-0503">Monooxygenase</keyword>
<dbReference type="GO" id="GO:0004497">
    <property type="term" value="F:monooxygenase activity"/>
    <property type="evidence" value="ECO:0007669"/>
    <property type="project" value="UniProtKB-KW"/>
</dbReference>
<gene>
    <name evidence="2" type="ORF">QYF49_18560</name>
</gene>
<feature type="domain" description="ABM" evidence="1">
    <location>
        <begin position="2"/>
        <end position="92"/>
    </location>
</feature>
<dbReference type="SUPFAM" id="SSF54909">
    <property type="entry name" value="Dimeric alpha+beta barrel"/>
    <property type="match status" value="1"/>
</dbReference>
<dbReference type="InterPro" id="IPR007138">
    <property type="entry name" value="ABM_dom"/>
</dbReference>
<dbReference type="Proteomes" id="UP001168694">
    <property type="component" value="Unassembled WGS sequence"/>
</dbReference>
<dbReference type="PANTHER" id="PTHR34474:SF2">
    <property type="entry name" value="SIGNAL TRANSDUCTION PROTEIN TRAP"/>
    <property type="match status" value="1"/>
</dbReference>
<dbReference type="PROSITE" id="PS51725">
    <property type="entry name" value="ABM"/>
    <property type="match status" value="1"/>
</dbReference>
<evidence type="ECO:0000313" key="3">
    <source>
        <dbReference type="Proteomes" id="UP001168694"/>
    </source>
</evidence>
<protein>
    <submittedName>
        <fullName evidence="2">Antibiotic biosynthesis monooxygenase</fullName>
        <ecNumber evidence="2">1.14.-.-</ecNumber>
    </submittedName>
</protein>
<dbReference type="InterPro" id="IPR050404">
    <property type="entry name" value="Heme-degrading_MO"/>
</dbReference>
<dbReference type="RefSeq" id="WP_290401099.1">
    <property type="nucleotide sequence ID" value="NZ_JAUHLN010000004.1"/>
</dbReference>
<organism evidence="2 3">
    <name type="scientific">Fictibacillus terranigra</name>
    <dbReference type="NCBI Taxonomy" id="3058424"/>
    <lineage>
        <taxon>Bacteria</taxon>
        <taxon>Bacillati</taxon>
        <taxon>Bacillota</taxon>
        <taxon>Bacilli</taxon>
        <taxon>Bacillales</taxon>
        <taxon>Fictibacillaceae</taxon>
        <taxon>Fictibacillus</taxon>
    </lineage>
</organism>
<proteinExistence type="predicted"/>
<keyword evidence="2" id="KW-0560">Oxidoreductase</keyword>
<dbReference type="Pfam" id="PF03992">
    <property type="entry name" value="ABM"/>
    <property type="match status" value="1"/>
</dbReference>
<name>A0ABT8EAU0_9BACL</name>